<dbReference type="SUPFAM" id="SSF48371">
    <property type="entry name" value="ARM repeat"/>
    <property type="match status" value="1"/>
</dbReference>
<evidence type="ECO:0000256" key="10">
    <source>
        <dbReference type="ARBA" id="ARBA00023136"/>
    </source>
</evidence>
<dbReference type="FunFam" id="3.30.310.10:FF:000011">
    <property type="entry name" value="Coatomer subunit gamma"/>
    <property type="match status" value="1"/>
</dbReference>
<keyword evidence="4 12" id="KW-0813">Transport</keyword>
<evidence type="ECO:0000256" key="8">
    <source>
        <dbReference type="ARBA" id="ARBA00022927"/>
    </source>
</evidence>
<evidence type="ECO:0000256" key="9">
    <source>
        <dbReference type="ARBA" id="ARBA00023034"/>
    </source>
</evidence>
<reference evidence="16 17" key="1">
    <citation type="journal article" date="2018" name="Mol. Biol. Evol.">
        <title>Analysis of the draft genome of the red seaweed Gracilariopsis chorda provides insights into genome size evolution in Rhodophyta.</title>
        <authorList>
            <person name="Lee J."/>
            <person name="Yang E.C."/>
            <person name="Graf L."/>
            <person name="Yang J.H."/>
            <person name="Qiu H."/>
            <person name="Zel Zion U."/>
            <person name="Chan C.X."/>
            <person name="Stephens T.G."/>
            <person name="Weber A.P.M."/>
            <person name="Boo G.H."/>
            <person name="Boo S.M."/>
            <person name="Kim K.M."/>
            <person name="Shin Y."/>
            <person name="Jung M."/>
            <person name="Lee S.J."/>
            <person name="Yim H.S."/>
            <person name="Lee J.H."/>
            <person name="Bhattacharya D."/>
            <person name="Yoon H.S."/>
        </authorList>
    </citation>
    <scope>NUCLEOTIDE SEQUENCE [LARGE SCALE GENOMIC DNA]</scope>
    <source>
        <strain evidence="16 17">SKKU-2015</strain>
        <tissue evidence="16">Whole body</tissue>
    </source>
</reference>
<name>A0A2V3IYS6_9FLOR</name>
<dbReference type="AlphaFoldDB" id="A0A2V3IYS6"/>
<comment type="subunit">
    <text evidence="3">Oligomeric complex that consists of at least the alpha, beta, beta', gamma, delta, epsilon and zeta subunits.</text>
</comment>
<keyword evidence="10 12" id="KW-0472">Membrane</keyword>
<dbReference type="InterPro" id="IPR016024">
    <property type="entry name" value="ARM-type_fold"/>
</dbReference>
<feature type="domain" description="Clathrin/coatomer adaptor adaptin-like N-terminal" evidence="13">
    <location>
        <begin position="14"/>
        <end position="512"/>
    </location>
</feature>
<dbReference type="InterPro" id="IPR032154">
    <property type="entry name" value="Coatomer_g_Cpla"/>
</dbReference>
<sequence length="882" mass="97440">MAMVSDERALAKYKDEDMIMSPLLYLVGQGDRLTPEEATEVFFSVTKLFQANQPSLRRLVYLAIKELAHTAEEVIIVTNCLTKDINSDVDMYRANATRVLCKITDAQMVQQIERYLKQEIVDKNPVVASAALVSGQQLIMHNKGDVVRRWVNEVTQALDHKSPMVQYHALALLYLIKQHDRLAVSKLVQSMCQQGARSPMATVLLVRYVARILSEEVTEGTEYKDMPFFGFLEHCLRHRSDIVMYEAARAIALLPNVSPAELQPAVSVLQRFLVQSRPAVRFAAIRTLSMIASSMPLAVTSCNADMEVLISDPNRSIATLAITTLLRTGSENSIERLLKQIQNFLCEISDEFKVKIVVAIHALCIKYPSKYYALMNFLGNALREEGGYEFKRAIVEAYLGLMNKIPESKETCLSHLCEFIEDCEHAQLSTRVLHLLGKEGPHMPEPGKYIRYIYNRLILENAVVRAAAVSALASFAAESASESLRKSVAILLRQSLMDSDDEVRDRAVFFSQKLGLEAYQKKATAPPGPEEVAELQEDTKQGMNIPCPVPNLEVELTRYLSSGIFDTPFDMTKVSKAALVTSKDSEVSARNESLFGDSTGPDAGLGVSAKAQVDLAEEVMATPEFSSFGRPFKSCPPKDLTEAETEYTAKVIVHLYEAHVILEFICVNTLNDQLLEDVFIQVDTSDVSGLGGMTIVPAPRLAYGEPSRSYVCIDRTEVDEYPLGQLACTMKFSVKDMDPTTGEADEEGYEDEYGLDDLELDVATLMAKPGELPSSFKSAWEALGPDNEVADSFMLEQHDSISSAVTAVMDLLGMTACDGTDNVNDRARGHILLLTGVFVPGVQVMVHAKFVLTSECVALELVLRSELHAVSELLANSISGSD</sequence>
<dbReference type="GO" id="GO:0006888">
    <property type="term" value="P:endoplasmic reticulum to Golgi vesicle-mediated transport"/>
    <property type="evidence" value="ECO:0007669"/>
    <property type="project" value="TreeGrafter"/>
</dbReference>
<dbReference type="FunFam" id="1.25.10.10:FF:000071">
    <property type="entry name" value="Coatomer subunit gamma"/>
    <property type="match status" value="1"/>
</dbReference>
<dbReference type="GO" id="GO:0005793">
    <property type="term" value="C:endoplasmic reticulum-Golgi intermediate compartment"/>
    <property type="evidence" value="ECO:0007669"/>
    <property type="project" value="TreeGrafter"/>
</dbReference>
<comment type="caution">
    <text evidence="16">The sequence shown here is derived from an EMBL/GenBank/DDBJ whole genome shotgun (WGS) entry which is preliminary data.</text>
</comment>
<dbReference type="Pfam" id="PF01602">
    <property type="entry name" value="Adaptin_N"/>
    <property type="match status" value="1"/>
</dbReference>
<dbReference type="Pfam" id="PF16381">
    <property type="entry name" value="Coatomer_g_Cpla"/>
    <property type="match status" value="1"/>
</dbReference>
<evidence type="ECO:0000259" key="15">
    <source>
        <dbReference type="Pfam" id="PF16381"/>
    </source>
</evidence>
<evidence type="ECO:0000256" key="7">
    <source>
        <dbReference type="ARBA" id="ARBA00022892"/>
    </source>
</evidence>
<evidence type="ECO:0000256" key="5">
    <source>
        <dbReference type="ARBA" id="ARBA00022490"/>
    </source>
</evidence>
<dbReference type="InterPro" id="IPR012295">
    <property type="entry name" value="TBP_dom_sf"/>
</dbReference>
<keyword evidence="6" id="KW-0677">Repeat</keyword>
<comment type="subcellular location">
    <subcellularLocation>
        <location evidence="12">Cytoplasm</location>
    </subcellularLocation>
    <subcellularLocation>
        <location evidence="1 12">Golgi apparatus membrane</location>
        <topology evidence="1 12">Peripheral membrane protein</topology>
        <orientation evidence="1 12">Cytoplasmic side</orientation>
    </subcellularLocation>
    <subcellularLocation>
        <location evidence="12">Cytoplasmic vesicle</location>
        <location evidence="12">COPI-coated vesicle membrane</location>
        <topology evidence="12">Peripheral membrane protein</topology>
        <orientation evidence="12">Cytoplasmic side</orientation>
    </subcellularLocation>
</comment>
<dbReference type="SUPFAM" id="SSF49348">
    <property type="entry name" value="Clathrin adaptor appendage domain"/>
    <property type="match status" value="1"/>
</dbReference>
<protein>
    <recommendedName>
        <fullName evidence="12">Coatomer subunit gamma</fullName>
    </recommendedName>
</protein>
<dbReference type="GO" id="GO:0000139">
    <property type="term" value="C:Golgi membrane"/>
    <property type="evidence" value="ECO:0007669"/>
    <property type="project" value="UniProtKB-SubCell"/>
</dbReference>
<feature type="domain" description="Coatomer subunit gamma C-terminal" evidence="15">
    <location>
        <begin position="774"/>
        <end position="878"/>
    </location>
</feature>
<comment type="function">
    <text evidence="12">The coatomer is a cytosolic protein complex that binds to dilysine motifs and reversibly associates with Golgi non-clathrin-coated vesicles, which further mediate biosynthetic protein transport from the ER, via the Golgi up to the trans Golgi network. Coatomer complex is required for budding from Golgi membranes, and is essential for the retrograde Golgi-to-ER transport of dilysine-tagged proteins.</text>
</comment>
<dbReference type="EMBL" id="NBIV01000026">
    <property type="protein sequence ID" value="PXF47294.1"/>
    <property type="molecule type" value="Genomic_DNA"/>
</dbReference>
<accession>A0A2V3IYS6</accession>
<dbReference type="STRING" id="448386.A0A2V3IYS6"/>
<keyword evidence="9 12" id="KW-0333">Golgi apparatus</keyword>
<proteinExistence type="inferred from homology"/>
<dbReference type="Proteomes" id="UP000247409">
    <property type="component" value="Unassembled WGS sequence"/>
</dbReference>
<dbReference type="GO" id="GO:0005198">
    <property type="term" value="F:structural molecule activity"/>
    <property type="evidence" value="ECO:0007669"/>
    <property type="project" value="InterPro"/>
</dbReference>
<dbReference type="PANTHER" id="PTHR10261">
    <property type="entry name" value="COATOMER SUBUNIT GAMMA"/>
    <property type="match status" value="1"/>
</dbReference>
<evidence type="ECO:0000256" key="3">
    <source>
        <dbReference type="ARBA" id="ARBA00011775"/>
    </source>
</evidence>
<evidence type="ECO:0000256" key="1">
    <source>
        <dbReference type="ARBA" id="ARBA00004255"/>
    </source>
</evidence>
<dbReference type="InterPro" id="IPR017106">
    <property type="entry name" value="Coatomer_gsu"/>
</dbReference>
<dbReference type="InterPro" id="IPR013041">
    <property type="entry name" value="Clathrin_app_Ig-like_sf"/>
</dbReference>
<evidence type="ECO:0000313" key="17">
    <source>
        <dbReference type="Proteomes" id="UP000247409"/>
    </source>
</evidence>
<dbReference type="FunFam" id="2.60.40.1480:FF:000001">
    <property type="entry name" value="Coatomer subunit gamma"/>
    <property type="match status" value="1"/>
</dbReference>
<dbReference type="InterPro" id="IPR009028">
    <property type="entry name" value="Coatomer/calthrin_app_sub_C"/>
</dbReference>
<dbReference type="PIRSF" id="PIRSF037093">
    <property type="entry name" value="Coatomer_gamma_subunit"/>
    <property type="match status" value="1"/>
</dbReference>
<keyword evidence="17" id="KW-1185">Reference proteome</keyword>
<dbReference type="Gene3D" id="3.30.310.10">
    <property type="entry name" value="TATA-Binding Protein"/>
    <property type="match status" value="1"/>
</dbReference>
<dbReference type="GO" id="GO:0006891">
    <property type="term" value="P:intra-Golgi vesicle-mediated transport"/>
    <property type="evidence" value="ECO:0007669"/>
    <property type="project" value="TreeGrafter"/>
</dbReference>
<evidence type="ECO:0000313" key="16">
    <source>
        <dbReference type="EMBL" id="PXF47294.1"/>
    </source>
</evidence>
<dbReference type="Gene3D" id="1.25.10.10">
    <property type="entry name" value="Leucine-rich Repeat Variant"/>
    <property type="match status" value="1"/>
</dbReference>
<dbReference type="InterPro" id="IPR011989">
    <property type="entry name" value="ARM-like"/>
</dbReference>
<dbReference type="GO" id="GO:0009306">
    <property type="term" value="P:protein secretion"/>
    <property type="evidence" value="ECO:0007669"/>
    <property type="project" value="TreeGrafter"/>
</dbReference>
<gene>
    <name evidence="16" type="ORF">BWQ96_02907</name>
</gene>
<evidence type="ECO:0000256" key="6">
    <source>
        <dbReference type="ARBA" id="ARBA00022737"/>
    </source>
</evidence>
<evidence type="ECO:0000256" key="4">
    <source>
        <dbReference type="ARBA" id="ARBA00022448"/>
    </source>
</evidence>
<evidence type="ECO:0000259" key="14">
    <source>
        <dbReference type="Pfam" id="PF08752"/>
    </source>
</evidence>
<evidence type="ECO:0000256" key="2">
    <source>
        <dbReference type="ARBA" id="ARBA00010720"/>
    </source>
</evidence>
<dbReference type="Gene3D" id="2.60.40.1480">
    <property type="entry name" value="Coatomer, gamma subunit, appendage domain"/>
    <property type="match status" value="1"/>
</dbReference>
<dbReference type="PANTHER" id="PTHR10261:SF0">
    <property type="entry name" value="COATOMER SUBUNIT GAMMA-2"/>
    <property type="match status" value="1"/>
</dbReference>
<organism evidence="16 17">
    <name type="scientific">Gracilariopsis chorda</name>
    <dbReference type="NCBI Taxonomy" id="448386"/>
    <lineage>
        <taxon>Eukaryota</taxon>
        <taxon>Rhodophyta</taxon>
        <taxon>Florideophyceae</taxon>
        <taxon>Rhodymeniophycidae</taxon>
        <taxon>Gracilariales</taxon>
        <taxon>Gracilariaceae</taxon>
        <taxon>Gracilariopsis</taxon>
    </lineage>
</organism>
<dbReference type="OrthoDB" id="1074925at2759"/>
<dbReference type="InterPro" id="IPR013040">
    <property type="entry name" value="Coatomer_gsu_app_Ig-like_dom"/>
</dbReference>
<keyword evidence="8 12" id="KW-0653">Protein transport</keyword>
<dbReference type="InterPro" id="IPR002553">
    <property type="entry name" value="Clathrin/coatomer_adapt-like_N"/>
</dbReference>
<evidence type="ECO:0000259" key="13">
    <source>
        <dbReference type="Pfam" id="PF01602"/>
    </source>
</evidence>
<comment type="similarity">
    <text evidence="2 12">Belongs to the COPG family.</text>
</comment>
<dbReference type="Pfam" id="PF08752">
    <property type="entry name" value="COP-gamma_platf"/>
    <property type="match status" value="1"/>
</dbReference>
<dbReference type="GO" id="GO:0030126">
    <property type="term" value="C:COPI vesicle coat"/>
    <property type="evidence" value="ECO:0007669"/>
    <property type="project" value="InterPro"/>
</dbReference>
<evidence type="ECO:0000256" key="12">
    <source>
        <dbReference type="PIRNR" id="PIRNR037093"/>
    </source>
</evidence>
<keyword evidence="7 12" id="KW-0931">ER-Golgi transport</keyword>
<evidence type="ECO:0000256" key="11">
    <source>
        <dbReference type="ARBA" id="ARBA00023329"/>
    </source>
</evidence>
<dbReference type="GO" id="GO:0006886">
    <property type="term" value="P:intracellular protein transport"/>
    <property type="evidence" value="ECO:0007669"/>
    <property type="project" value="InterPro"/>
</dbReference>
<dbReference type="GO" id="GO:0005783">
    <property type="term" value="C:endoplasmic reticulum"/>
    <property type="evidence" value="ECO:0007669"/>
    <property type="project" value="TreeGrafter"/>
</dbReference>
<dbReference type="InterPro" id="IPR037067">
    <property type="entry name" value="Coatomer_gsu_app_sf"/>
</dbReference>
<feature type="domain" description="Coatomer gamma subunit appendage Ig-like subdomain" evidence="14">
    <location>
        <begin position="615"/>
        <end position="760"/>
    </location>
</feature>
<dbReference type="SUPFAM" id="SSF55711">
    <property type="entry name" value="Subdomain of clathrin and coatomer appendage domain"/>
    <property type="match status" value="1"/>
</dbReference>
<keyword evidence="11 12" id="KW-0968">Cytoplasmic vesicle</keyword>
<keyword evidence="5 12" id="KW-0963">Cytoplasm</keyword>